<dbReference type="GO" id="GO:0000155">
    <property type="term" value="F:phosphorelay sensor kinase activity"/>
    <property type="evidence" value="ECO:0007669"/>
    <property type="project" value="InterPro"/>
</dbReference>
<accession>A0A953J9Y6</accession>
<dbReference type="SMART" id="SM00091">
    <property type="entry name" value="PAS"/>
    <property type="match status" value="3"/>
</dbReference>
<keyword evidence="4" id="KW-0597">Phosphoprotein</keyword>
<dbReference type="PROSITE" id="PS50109">
    <property type="entry name" value="HIS_KIN"/>
    <property type="match status" value="1"/>
</dbReference>
<dbReference type="Gene3D" id="3.30.565.10">
    <property type="entry name" value="Histidine kinase-like ATPase, C-terminal domain"/>
    <property type="match status" value="1"/>
</dbReference>
<dbReference type="InterPro" id="IPR000700">
    <property type="entry name" value="PAS-assoc_C"/>
</dbReference>
<dbReference type="Gene3D" id="1.10.287.130">
    <property type="match status" value="1"/>
</dbReference>
<name>A0A953J9Y6_9BACT</name>
<dbReference type="InterPro" id="IPR035965">
    <property type="entry name" value="PAS-like_dom_sf"/>
</dbReference>
<sequence>MDSVLYNKTPDIMLNTFDFLNTPAFVIDEHLTIVSLNATACSLFLYAPGEIEGRSLSSLISRPPDMGADRSAKPESGTEFLFRVFLSEEGRGAASCEALCRKKNGDLFSASLSLLPYTRSDRKLVVVQDISDRKRLQQRASQRTKELSIFNTFAKILTRNRDIDRIMYETIDMLISLMGADKGWIYHVDEDANILRLAAQRNFSPAMLEHIRILKPGQSLSGKVLTSRRPLLVKRSSEDPRVPITEEGMESMAGVPIMSSRGDIFGVLAVSNGNPSYFTSMDMQLLAVVGNQLGVALENARLIAQLRDKMRQIELINELSGIINSSLSIGTVFRIMVSEIRKLISYDRASLLLFNERDNNLIIFALDTDMRTILTKGVKAPLSGTSAGWVIQNNRPWINRDLLEEIEFPLDRKLLNEGIRSTISIPLYRDKMLGVFNLDSTEPYHYTTRSMEILRPVAKHISIALENAALFEEASKEKKEWEKTFDAIADMVWIEDEKQCVIRANRILLIKTGFSVVEIMGSSCGEILAKLGVPGGECLCSDAVIAKRPSFMELRGTGGSIFYFWTYPLTDEEGKLYAIVHYLKDVTPQKKLEQQLIRADKMASLGTLVAGIAHEINNPLGIIAGYSEALLDRAKSKALLEQEEFEDFPEYLQTIHNEIFRCKGILRTLLDFARPSGGICREIDINELIKEVILLVNHRAKRLKHNIELQLDREVPKIYAEPGTLRQLFMNILINSMYFTPERGSITIKTETAQPSPGKWKGDADWIRVSIKDTGAGIPADILGKIFDPFFTTKPVGEGTGLGLSICHKIVEEHGGSIDVSSEEGKGTTFFIRLPAKRGDERKK</sequence>
<evidence type="ECO:0000256" key="9">
    <source>
        <dbReference type="ARBA" id="ARBA00023012"/>
    </source>
</evidence>
<dbReference type="InterPro" id="IPR016132">
    <property type="entry name" value="Phyto_chromo_attachment"/>
</dbReference>
<dbReference type="PANTHER" id="PTHR43065">
    <property type="entry name" value="SENSOR HISTIDINE KINASE"/>
    <property type="match status" value="1"/>
</dbReference>
<dbReference type="InterPro" id="IPR003661">
    <property type="entry name" value="HisK_dim/P_dom"/>
</dbReference>
<proteinExistence type="inferred from homology"/>
<dbReference type="Pfam" id="PF02518">
    <property type="entry name" value="HATPase_c"/>
    <property type="match status" value="1"/>
</dbReference>
<gene>
    <name evidence="13" type="ORF">K8I29_03300</name>
</gene>
<dbReference type="Proteomes" id="UP000705867">
    <property type="component" value="Unassembled WGS sequence"/>
</dbReference>
<keyword evidence="8" id="KW-0067">ATP-binding</keyword>
<evidence type="ECO:0000256" key="7">
    <source>
        <dbReference type="ARBA" id="ARBA00022777"/>
    </source>
</evidence>
<keyword evidence="7" id="KW-0418">Kinase</keyword>
<evidence type="ECO:0000259" key="10">
    <source>
        <dbReference type="PROSITE" id="PS50046"/>
    </source>
</evidence>
<evidence type="ECO:0000256" key="5">
    <source>
        <dbReference type="ARBA" id="ARBA00022679"/>
    </source>
</evidence>
<dbReference type="SUPFAM" id="SSF47384">
    <property type="entry name" value="Homodimeric domain of signal transducing histidine kinase"/>
    <property type="match status" value="1"/>
</dbReference>
<comment type="catalytic activity">
    <reaction evidence="1">
        <text>ATP + protein L-histidine = ADP + protein N-phospho-L-histidine.</text>
        <dbReference type="EC" id="2.7.13.3"/>
    </reaction>
</comment>
<dbReference type="InterPro" id="IPR000014">
    <property type="entry name" value="PAS"/>
</dbReference>
<dbReference type="InterPro" id="IPR005467">
    <property type="entry name" value="His_kinase_dom"/>
</dbReference>
<evidence type="ECO:0000313" key="13">
    <source>
        <dbReference type="EMBL" id="MBZ0155225.1"/>
    </source>
</evidence>
<protein>
    <recommendedName>
        <fullName evidence="3">histidine kinase</fullName>
        <ecNumber evidence="3">2.7.13.3</ecNumber>
    </recommendedName>
</protein>
<dbReference type="PANTHER" id="PTHR43065:SF10">
    <property type="entry name" value="PEROXIDE STRESS-ACTIVATED HISTIDINE KINASE MAK3"/>
    <property type="match status" value="1"/>
</dbReference>
<feature type="domain" description="Histidine kinase" evidence="11">
    <location>
        <begin position="611"/>
        <end position="838"/>
    </location>
</feature>
<dbReference type="SMART" id="SM00065">
    <property type="entry name" value="GAF"/>
    <property type="match status" value="2"/>
</dbReference>
<comment type="caution">
    <text evidence="13">The sequence shown here is derived from an EMBL/GenBank/DDBJ whole genome shotgun (WGS) entry which is preliminary data.</text>
</comment>
<dbReference type="SUPFAM" id="SSF55874">
    <property type="entry name" value="ATPase domain of HSP90 chaperone/DNA topoisomerase II/histidine kinase"/>
    <property type="match status" value="1"/>
</dbReference>
<dbReference type="InterPro" id="IPR029016">
    <property type="entry name" value="GAF-like_dom_sf"/>
</dbReference>
<evidence type="ECO:0000256" key="2">
    <source>
        <dbReference type="ARBA" id="ARBA00006402"/>
    </source>
</evidence>
<dbReference type="CDD" id="cd00082">
    <property type="entry name" value="HisKA"/>
    <property type="match status" value="1"/>
</dbReference>
<dbReference type="SUPFAM" id="SSF55781">
    <property type="entry name" value="GAF domain-like"/>
    <property type="match status" value="2"/>
</dbReference>
<comment type="similarity">
    <text evidence="2">In the N-terminal section; belongs to the phytochrome family.</text>
</comment>
<dbReference type="PRINTS" id="PR00344">
    <property type="entry name" value="BCTRLSENSOR"/>
</dbReference>
<evidence type="ECO:0000256" key="4">
    <source>
        <dbReference type="ARBA" id="ARBA00022553"/>
    </source>
</evidence>
<evidence type="ECO:0000313" key="14">
    <source>
        <dbReference type="Proteomes" id="UP000705867"/>
    </source>
</evidence>
<organism evidence="13 14">
    <name type="scientific">Candidatus Nitrobium versatile</name>
    <dbReference type="NCBI Taxonomy" id="2884831"/>
    <lineage>
        <taxon>Bacteria</taxon>
        <taxon>Pseudomonadati</taxon>
        <taxon>Nitrospirota</taxon>
        <taxon>Nitrospiria</taxon>
        <taxon>Nitrospirales</taxon>
        <taxon>Nitrospiraceae</taxon>
        <taxon>Candidatus Nitrobium</taxon>
    </lineage>
</organism>
<dbReference type="SUPFAM" id="SSF55785">
    <property type="entry name" value="PYP-like sensor domain (PAS domain)"/>
    <property type="match status" value="2"/>
</dbReference>
<evidence type="ECO:0000256" key="1">
    <source>
        <dbReference type="ARBA" id="ARBA00000085"/>
    </source>
</evidence>
<dbReference type="InterPro" id="IPR003018">
    <property type="entry name" value="GAF"/>
</dbReference>
<dbReference type="Pfam" id="PF00512">
    <property type="entry name" value="HisKA"/>
    <property type="match status" value="1"/>
</dbReference>
<dbReference type="InterPro" id="IPR036890">
    <property type="entry name" value="HATPase_C_sf"/>
</dbReference>
<dbReference type="PROSITE" id="PS50046">
    <property type="entry name" value="PHYTOCHROME_2"/>
    <property type="match status" value="1"/>
</dbReference>
<evidence type="ECO:0000256" key="8">
    <source>
        <dbReference type="ARBA" id="ARBA00022840"/>
    </source>
</evidence>
<reference evidence="13" key="2">
    <citation type="submission" date="2021-08" db="EMBL/GenBank/DDBJ databases">
        <authorList>
            <person name="Dalcin Martins P."/>
        </authorList>
    </citation>
    <scope>NUCLEOTIDE SEQUENCE</scope>
    <source>
        <strain evidence="13">MAG_39</strain>
    </source>
</reference>
<dbReference type="SMART" id="SM00387">
    <property type="entry name" value="HATPase_c"/>
    <property type="match status" value="1"/>
</dbReference>
<dbReference type="EC" id="2.7.13.3" evidence="3"/>
<feature type="domain" description="PAC" evidence="12">
    <location>
        <begin position="548"/>
        <end position="598"/>
    </location>
</feature>
<feature type="domain" description="Phytochrome chromophore attachment site" evidence="10">
    <location>
        <begin position="328"/>
        <end position="363"/>
    </location>
</feature>
<dbReference type="Pfam" id="PF13426">
    <property type="entry name" value="PAS_9"/>
    <property type="match status" value="2"/>
</dbReference>
<dbReference type="AlphaFoldDB" id="A0A953J9Y6"/>
<dbReference type="InterPro" id="IPR004358">
    <property type="entry name" value="Sig_transdc_His_kin-like_C"/>
</dbReference>
<dbReference type="InterPro" id="IPR003594">
    <property type="entry name" value="HATPase_dom"/>
</dbReference>
<evidence type="ECO:0000256" key="3">
    <source>
        <dbReference type="ARBA" id="ARBA00012438"/>
    </source>
</evidence>
<dbReference type="SMART" id="SM00388">
    <property type="entry name" value="HisKA"/>
    <property type="match status" value="1"/>
</dbReference>
<keyword evidence="5" id="KW-0808">Transferase</keyword>
<keyword evidence="6" id="KW-0547">Nucleotide-binding</keyword>
<dbReference type="InterPro" id="IPR036097">
    <property type="entry name" value="HisK_dim/P_sf"/>
</dbReference>
<dbReference type="EMBL" id="JAIOIV010000028">
    <property type="protein sequence ID" value="MBZ0155225.1"/>
    <property type="molecule type" value="Genomic_DNA"/>
</dbReference>
<dbReference type="Gene3D" id="3.30.450.20">
    <property type="entry name" value="PAS domain"/>
    <property type="match status" value="2"/>
</dbReference>
<evidence type="ECO:0000256" key="6">
    <source>
        <dbReference type="ARBA" id="ARBA00022741"/>
    </source>
</evidence>
<dbReference type="FunFam" id="3.30.565.10:FF:000006">
    <property type="entry name" value="Sensor histidine kinase WalK"/>
    <property type="match status" value="1"/>
</dbReference>
<dbReference type="Gene3D" id="3.30.450.40">
    <property type="match status" value="2"/>
</dbReference>
<dbReference type="GO" id="GO:0005524">
    <property type="term" value="F:ATP binding"/>
    <property type="evidence" value="ECO:0007669"/>
    <property type="project" value="UniProtKB-KW"/>
</dbReference>
<keyword evidence="9" id="KW-0902">Two-component regulatory system</keyword>
<dbReference type="CDD" id="cd00130">
    <property type="entry name" value="PAS"/>
    <property type="match status" value="1"/>
</dbReference>
<evidence type="ECO:0000259" key="12">
    <source>
        <dbReference type="PROSITE" id="PS50113"/>
    </source>
</evidence>
<reference evidence="13" key="1">
    <citation type="journal article" date="2021" name="bioRxiv">
        <title>Unraveling nitrogen, sulfur and carbon metabolic pathways and microbial community transcriptional responses to substrate deprivation and toxicity stresses in a bioreactor mimicking anoxic brackish coastal sediment conditions.</title>
        <authorList>
            <person name="Martins P.D."/>
            <person name="Echeveste M.J."/>
            <person name="Arshad A."/>
            <person name="Kurth J."/>
            <person name="Ouboter H."/>
            <person name="Jetten M.S.M."/>
            <person name="Welte C.U."/>
        </authorList>
    </citation>
    <scope>NUCLEOTIDE SEQUENCE</scope>
    <source>
        <strain evidence="13">MAG_39</strain>
    </source>
</reference>
<dbReference type="PROSITE" id="PS50113">
    <property type="entry name" value="PAC"/>
    <property type="match status" value="1"/>
</dbReference>
<evidence type="ECO:0000259" key="11">
    <source>
        <dbReference type="PROSITE" id="PS50109"/>
    </source>
</evidence>
<dbReference type="Pfam" id="PF13185">
    <property type="entry name" value="GAF_2"/>
    <property type="match status" value="2"/>
</dbReference>